<keyword evidence="2" id="KW-1185">Reference proteome</keyword>
<organism evidence="1 2">
    <name type="scientific">Caerostris extrusa</name>
    <name type="common">Bark spider</name>
    <name type="synonym">Caerostris bankana</name>
    <dbReference type="NCBI Taxonomy" id="172846"/>
    <lineage>
        <taxon>Eukaryota</taxon>
        <taxon>Metazoa</taxon>
        <taxon>Ecdysozoa</taxon>
        <taxon>Arthropoda</taxon>
        <taxon>Chelicerata</taxon>
        <taxon>Arachnida</taxon>
        <taxon>Araneae</taxon>
        <taxon>Araneomorphae</taxon>
        <taxon>Entelegynae</taxon>
        <taxon>Araneoidea</taxon>
        <taxon>Araneidae</taxon>
        <taxon>Caerostris</taxon>
    </lineage>
</organism>
<gene>
    <name evidence="1" type="ORF">CEXT_644721</name>
</gene>
<comment type="caution">
    <text evidence="1">The sequence shown here is derived from an EMBL/GenBank/DDBJ whole genome shotgun (WGS) entry which is preliminary data.</text>
</comment>
<dbReference type="AlphaFoldDB" id="A0AAV4MFF3"/>
<accession>A0AAV4MFF3</accession>
<name>A0AAV4MFF3_CAEEX</name>
<proteinExistence type="predicted"/>
<dbReference type="Proteomes" id="UP001054945">
    <property type="component" value="Unassembled WGS sequence"/>
</dbReference>
<evidence type="ECO:0000313" key="2">
    <source>
        <dbReference type="Proteomes" id="UP001054945"/>
    </source>
</evidence>
<evidence type="ECO:0000313" key="1">
    <source>
        <dbReference type="EMBL" id="GIX71143.1"/>
    </source>
</evidence>
<reference evidence="1 2" key="1">
    <citation type="submission" date="2021-06" db="EMBL/GenBank/DDBJ databases">
        <title>Caerostris extrusa draft genome.</title>
        <authorList>
            <person name="Kono N."/>
            <person name="Arakawa K."/>
        </authorList>
    </citation>
    <scope>NUCLEOTIDE SEQUENCE [LARGE SCALE GENOMIC DNA]</scope>
</reference>
<sequence>MLLMAGICFRPPGGHPFPANDIHRRQKLDPLPPLFKTPTCQTPVEGKTVLKVEGRRAENLFFHECPNIPYGSSTNEREWGT</sequence>
<protein>
    <submittedName>
        <fullName evidence="1">Uncharacterized protein</fullName>
    </submittedName>
</protein>
<dbReference type="EMBL" id="BPLR01019727">
    <property type="protein sequence ID" value="GIX71143.1"/>
    <property type="molecule type" value="Genomic_DNA"/>
</dbReference>